<dbReference type="AlphaFoldDB" id="A0AAN9SHP2"/>
<organism evidence="11 12">
    <name type="scientific">Psophocarpus tetragonolobus</name>
    <name type="common">Winged bean</name>
    <name type="synonym">Dolichos tetragonolobus</name>
    <dbReference type="NCBI Taxonomy" id="3891"/>
    <lineage>
        <taxon>Eukaryota</taxon>
        <taxon>Viridiplantae</taxon>
        <taxon>Streptophyta</taxon>
        <taxon>Embryophyta</taxon>
        <taxon>Tracheophyta</taxon>
        <taxon>Spermatophyta</taxon>
        <taxon>Magnoliopsida</taxon>
        <taxon>eudicotyledons</taxon>
        <taxon>Gunneridae</taxon>
        <taxon>Pentapetalae</taxon>
        <taxon>rosids</taxon>
        <taxon>fabids</taxon>
        <taxon>Fabales</taxon>
        <taxon>Fabaceae</taxon>
        <taxon>Papilionoideae</taxon>
        <taxon>50 kb inversion clade</taxon>
        <taxon>NPAAA clade</taxon>
        <taxon>indigoferoid/millettioid clade</taxon>
        <taxon>Phaseoleae</taxon>
        <taxon>Psophocarpus</taxon>
    </lineage>
</organism>
<evidence type="ECO:0000256" key="2">
    <source>
        <dbReference type="ARBA" id="ARBA00022670"/>
    </source>
</evidence>
<feature type="active site" evidence="8">
    <location>
        <position position="162"/>
    </location>
</feature>
<sequence length="430" mass="47783">MKLKIRNWVVWMSFVVSVLEGVRPIPDPIEVFGHDNKNDIKGTKWAILVAGSSGYDNYRHQANVCHAYQVLKGGGLKDENIIVFMYDDIAHNPLNPEPGIIINNPNRTDVYIGVPKDYTGDVTTAQNFYAVLSGDRSALSGGSGKVVDSGPNDTIFIYYSDHGSVGSISAMPVGDSVFANDFIEALKNKHAAKSYKKMVIYLEACESGSIFEGILPNDLDIYVTTSSDSLQNSYAYYCPGSDPSVPPVYTVRDRTTSSPVRQYGDTNMGNDFLATYIGPTPILYENTYSFEPSTTQTTLISQRDANLLHLRLELEKASKGSEEKFKAQRRLDDEIAQRDHVDNVFNLIGDFLFGEKKNSMMLHRPSGQPLVDDWDCFKTLIKTYESQCGTLSIYGKKYTRVFANMCNVGISKEQLKVASLQACLNKNHAS</sequence>
<dbReference type="GO" id="GO:0006624">
    <property type="term" value="P:vacuolar protein processing"/>
    <property type="evidence" value="ECO:0007669"/>
    <property type="project" value="TreeGrafter"/>
</dbReference>
<evidence type="ECO:0000313" key="11">
    <source>
        <dbReference type="EMBL" id="KAK7395749.1"/>
    </source>
</evidence>
<feature type="chain" id="PRO_5042971926" description="Legumain prodomain domain-containing protein" evidence="9">
    <location>
        <begin position="25"/>
        <end position="430"/>
    </location>
</feature>
<dbReference type="Gene3D" id="1.10.132.130">
    <property type="match status" value="1"/>
</dbReference>
<keyword evidence="3 9" id="KW-0732">Signal</keyword>
<name>A0AAN9SHP2_PSOTE</name>
<evidence type="ECO:0000313" key="12">
    <source>
        <dbReference type="Proteomes" id="UP001386955"/>
    </source>
</evidence>
<dbReference type="Proteomes" id="UP001386955">
    <property type="component" value="Unassembled WGS sequence"/>
</dbReference>
<protein>
    <recommendedName>
        <fullName evidence="10">Legumain prodomain domain-containing protein</fullName>
    </recommendedName>
</protein>
<keyword evidence="4" id="KW-0378">Hydrolase</keyword>
<dbReference type="InterPro" id="IPR046427">
    <property type="entry name" value="Legumain_prodom_sf"/>
</dbReference>
<keyword evidence="6" id="KW-1015">Disulfide bond</keyword>
<keyword evidence="7" id="KW-0325">Glycoprotein</keyword>
<dbReference type="PRINTS" id="PR00776">
    <property type="entry name" value="HEMOGLOBNASE"/>
</dbReference>
<gene>
    <name evidence="11" type="ORF">VNO78_16316</name>
</gene>
<evidence type="ECO:0000256" key="5">
    <source>
        <dbReference type="ARBA" id="ARBA00022807"/>
    </source>
</evidence>
<dbReference type="InterPro" id="IPR043577">
    <property type="entry name" value="AE"/>
</dbReference>
<dbReference type="PIRSF" id="PIRSF500139">
    <property type="entry name" value="AE"/>
    <property type="match status" value="1"/>
</dbReference>
<dbReference type="PANTHER" id="PTHR12000">
    <property type="entry name" value="HEMOGLOBINASE FAMILY MEMBER"/>
    <property type="match status" value="1"/>
</dbReference>
<evidence type="ECO:0000256" key="6">
    <source>
        <dbReference type="ARBA" id="ARBA00023157"/>
    </source>
</evidence>
<keyword evidence="2" id="KW-0645">Protease</keyword>
<dbReference type="CDD" id="cd21115">
    <property type="entry name" value="legumain_C"/>
    <property type="match status" value="1"/>
</dbReference>
<dbReference type="EMBL" id="JAYMYS010000004">
    <property type="protein sequence ID" value="KAK7395749.1"/>
    <property type="molecule type" value="Genomic_DNA"/>
</dbReference>
<feature type="active site" description="Nucleophile" evidence="8">
    <location>
        <position position="205"/>
    </location>
</feature>
<dbReference type="PIRSF" id="PIRSF019663">
    <property type="entry name" value="Legumain"/>
    <property type="match status" value="1"/>
</dbReference>
<keyword evidence="12" id="KW-1185">Reference proteome</keyword>
<dbReference type="GO" id="GO:0005773">
    <property type="term" value="C:vacuole"/>
    <property type="evidence" value="ECO:0007669"/>
    <property type="project" value="GOC"/>
</dbReference>
<keyword evidence="5" id="KW-0788">Thiol protease</keyword>
<evidence type="ECO:0000256" key="4">
    <source>
        <dbReference type="ARBA" id="ARBA00022801"/>
    </source>
</evidence>
<dbReference type="Pfam" id="PF20985">
    <property type="entry name" value="Legum_prodom"/>
    <property type="match status" value="1"/>
</dbReference>
<feature type="domain" description="Legumain prodomain" evidence="10">
    <location>
        <begin position="330"/>
        <end position="423"/>
    </location>
</feature>
<evidence type="ECO:0000256" key="8">
    <source>
        <dbReference type="PIRSR" id="PIRSR019663-1"/>
    </source>
</evidence>
<evidence type="ECO:0000256" key="1">
    <source>
        <dbReference type="ARBA" id="ARBA00009941"/>
    </source>
</evidence>
<dbReference type="GO" id="GO:0004197">
    <property type="term" value="F:cysteine-type endopeptidase activity"/>
    <property type="evidence" value="ECO:0007669"/>
    <property type="project" value="InterPro"/>
</dbReference>
<evidence type="ECO:0000256" key="3">
    <source>
        <dbReference type="ARBA" id="ARBA00022729"/>
    </source>
</evidence>
<dbReference type="Pfam" id="PF01650">
    <property type="entry name" value="Peptidase_C13"/>
    <property type="match status" value="1"/>
</dbReference>
<comment type="caution">
    <text evidence="11">The sequence shown here is derived from an EMBL/GenBank/DDBJ whole genome shotgun (WGS) entry which is preliminary data.</text>
</comment>
<evidence type="ECO:0000256" key="7">
    <source>
        <dbReference type="ARBA" id="ARBA00023180"/>
    </source>
</evidence>
<evidence type="ECO:0000259" key="10">
    <source>
        <dbReference type="Pfam" id="PF20985"/>
    </source>
</evidence>
<dbReference type="InterPro" id="IPR001096">
    <property type="entry name" value="Peptidase_C13"/>
</dbReference>
<dbReference type="Gene3D" id="3.40.50.1460">
    <property type="match status" value="1"/>
</dbReference>
<dbReference type="FunFam" id="1.10.132.130:FF:000001">
    <property type="entry name" value="Vacuolar-processing enzyme beta-isozyme"/>
    <property type="match status" value="1"/>
</dbReference>
<proteinExistence type="inferred from homology"/>
<accession>A0AAN9SHP2</accession>
<dbReference type="InterPro" id="IPR048501">
    <property type="entry name" value="Legum_prodom"/>
</dbReference>
<feature type="signal peptide" evidence="9">
    <location>
        <begin position="1"/>
        <end position="24"/>
    </location>
</feature>
<comment type="similarity">
    <text evidence="1">Belongs to the peptidase C13 family.</text>
</comment>
<dbReference type="PANTHER" id="PTHR12000:SF52">
    <property type="entry name" value="LEGUMAIN PROTEIN-RELATED"/>
    <property type="match status" value="1"/>
</dbReference>
<reference evidence="11 12" key="1">
    <citation type="submission" date="2024-01" db="EMBL/GenBank/DDBJ databases">
        <title>The genomes of 5 underutilized Papilionoideae crops provide insights into root nodulation and disease resistanc.</title>
        <authorList>
            <person name="Jiang F."/>
        </authorList>
    </citation>
    <scope>NUCLEOTIDE SEQUENCE [LARGE SCALE GENOMIC DNA]</scope>
    <source>
        <strain evidence="11">DUOXIRENSHENG_FW03</strain>
        <tissue evidence="11">Leaves</tissue>
    </source>
</reference>
<evidence type="ECO:0000256" key="9">
    <source>
        <dbReference type="SAM" id="SignalP"/>
    </source>
</evidence>
<dbReference type="GO" id="GO:0051603">
    <property type="term" value="P:proteolysis involved in protein catabolic process"/>
    <property type="evidence" value="ECO:0007669"/>
    <property type="project" value="InterPro"/>
</dbReference>